<protein>
    <recommendedName>
        <fullName evidence="13">Ig-like domain-containing protein</fullName>
    </recommendedName>
</protein>
<keyword evidence="5 12" id="KW-1133">Transmembrane helix</keyword>
<dbReference type="FunFam" id="4.10.400.10:FF:000062">
    <property type="entry name" value="Terribly reduced optic lobes, isoform AI"/>
    <property type="match status" value="1"/>
</dbReference>
<dbReference type="SMART" id="SM00408">
    <property type="entry name" value="IGc2"/>
    <property type="match status" value="2"/>
</dbReference>
<evidence type="ECO:0000256" key="9">
    <source>
        <dbReference type="ARBA" id="ARBA00023180"/>
    </source>
</evidence>
<dbReference type="EMBL" id="CAJEWN010000132">
    <property type="protein sequence ID" value="CAD2167799.1"/>
    <property type="molecule type" value="Genomic_DNA"/>
</dbReference>
<keyword evidence="8" id="KW-0675">Receptor</keyword>
<feature type="disulfide bond" evidence="11">
    <location>
        <begin position="191"/>
        <end position="206"/>
    </location>
</feature>
<feature type="transmembrane region" description="Helical" evidence="12">
    <location>
        <begin position="37"/>
        <end position="56"/>
    </location>
</feature>
<dbReference type="InterPro" id="IPR051221">
    <property type="entry name" value="LDLR-related"/>
</dbReference>
<evidence type="ECO:0000256" key="5">
    <source>
        <dbReference type="ARBA" id="ARBA00022989"/>
    </source>
</evidence>
<feature type="transmembrane region" description="Helical" evidence="12">
    <location>
        <begin position="418"/>
        <end position="436"/>
    </location>
</feature>
<dbReference type="InterPro" id="IPR036055">
    <property type="entry name" value="LDL_receptor-like_sf"/>
</dbReference>
<gene>
    <name evidence="14" type="ORF">MENT_LOCUS19111</name>
</gene>
<name>A0A6V7UZB2_MELEN</name>
<reference evidence="14 15" key="1">
    <citation type="submission" date="2020-08" db="EMBL/GenBank/DDBJ databases">
        <authorList>
            <person name="Koutsovoulos G."/>
            <person name="Danchin GJ E."/>
        </authorList>
    </citation>
    <scope>NUCLEOTIDE SEQUENCE [LARGE SCALE GENOMIC DNA]</scope>
</reference>
<dbReference type="PROSITE" id="PS50835">
    <property type="entry name" value="IG_LIKE"/>
    <property type="match status" value="2"/>
</dbReference>
<dbReference type="Pfam" id="PF00057">
    <property type="entry name" value="Ldl_recept_a"/>
    <property type="match status" value="3"/>
</dbReference>
<keyword evidence="10" id="KW-0393">Immunoglobulin domain</keyword>
<dbReference type="InterPro" id="IPR003599">
    <property type="entry name" value="Ig_sub"/>
</dbReference>
<evidence type="ECO:0000256" key="12">
    <source>
        <dbReference type="SAM" id="Phobius"/>
    </source>
</evidence>
<evidence type="ECO:0000256" key="1">
    <source>
        <dbReference type="ARBA" id="ARBA00004167"/>
    </source>
</evidence>
<keyword evidence="7 11" id="KW-1015">Disulfide bond</keyword>
<feature type="disulfide bond" evidence="11">
    <location>
        <begin position="275"/>
        <end position="290"/>
    </location>
</feature>
<dbReference type="InterPro" id="IPR003598">
    <property type="entry name" value="Ig_sub2"/>
</dbReference>
<proteinExistence type="predicted"/>
<evidence type="ECO:0000256" key="3">
    <source>
        <dbReference type="ARBA" id="ARBA00022692"/>
    </source>
</evidence>
<comment type="caution">
    <text evidence="11">Lacks conserved residue(s) required for the propagation of feature annotation.</text>
</comment>
<dbReference type="SMART" id="SM00409">
    <property type="entry name" value="IG"/>
    <property type="match status" value="2"/>
</dbReference>
<dbReference type="Pfam" id="PF13927">
    <property type="entry name" value="Ig_3"/>
    <property type="match status" value="2"/>
</dbReference>
<keyword evidence="4" id="KW-0677">Repeat</keyword>
<feature type="disulfide bond" evidence="11">
    <location>
        <begin position="172"/>
        <end position="184"/>
    </location>
</feature>
<dbReference type="InterPro" id="IPR002172">
    <property type="entry name" value="LDrepeatLR_classA_rpt"/>
</dbReference>
<dbReference type="SUPFAM" id="SSF48726">
    <property type="entry name" value="Immunoglobulin"/>
    <property type="match status" value="2"/>
</dbReference>
<feature type="domain" description="Ig-like" evidence="13">
    <location>
        <begin position="65"/>
        <end position="150"/>
    </location>
</feature>
<dbReference type="InterPro" id="IPR023415">
    <property type="entry name" value="LDLR_class-A_CS"/>
</dbReference>
<dbReference type="FunFam" id="4.10.400.10:FF:000045">
    <property type="entry name" value="Low-density lipoprotein receptor-related protein 2"/>
    <property type="match status" value="1"/>
</dbReference>
<evidence type="ECO:0000256" key="2">
    <source>
        <dbReference type="ARBA" id="ARBA00004308"/>
    </source>
</evidence>
<evidence type="ECO:0000313" key="14">
    <source>
        <dbReference type="EMBL" id="CAD2167799.1"/>
    </source>
</evidence>
<dbReference type="GO" id="GO:0012505">
    <property type="term" value="C:endomembrane system"/>
    <property type="evidence" value="ECO:0007669"/>
    <property type="project" value="UniProtKB-SubCell"/>
</dbReference>
<sequence>MREHRKFKNNGHRKKINKIIINPLLTSLPFKNFKNNIFIFILILLNLINLTPTNALRRRSENEEIQITVYPAELTVQEGREASFDCRARATDNSIYPEVRWTRVGGRLPDGVYESGGRLVFSNSKLAHSGRYICLAMHKGRSVEAFAQLQVQSFGPQEFQTDNNPGTQPVTCSANERACGGNECVKMEYVCDGERDCRDGSDELNCPSKRHCEPNEFKCNNEKCVQKMWLCDGDDDCGDGSDELNCKQRKPGDLCQATEFSCKDGRQCVPSSFHCDGTNDCHDGSDEIGCVQPTVVAPPQSNMVVTQGGEFKLTCRAVGVPDPYINWRLNWQDVCEPPRCQQVSEGGVGTLTVQNAQPLDQGAYTCEAINVKGRVLATPDCIVRIVSIPAPEPLQNLALQNQNREPVLVQQLIKHLRAVFAAFVLELLIVVVLVCFSEQRKNFSLLPKGKPYN</sequence>
<organism evidence="14 15">
    <name type="scientific">Meloidogyne enterolobii</name>
    <name type="common">Root-knot nematode worm</name>
    <name type="synonym">Meloidogyne mayaguensis</name>
    <dbReference type="NCBI Taxonomy" id="390850"/>
    <lineage>
        <taxon>Eukaryota</taxon>
        <taxon>Metazoa</taxon>
        <taxon>Ecdysozoa</taxon>
        <taxon>Nematoda</taxon>
        <taxon>Chromadorea</taxon>
        <taxon>Rhabditida</taxon>
        <taxon>Tylenchina</taxon>
        <taxon>Tylenchomorpha</taxon>
        <taxon>Tylenchoidea</taxon>
        <taxon>Meloidogynidae</taxon>
        <taxon>Meloidogyninae</taxon>
        <taxon>Meloidogyne</taxon>
    </lineage>
</organism>
<dbReference type="OrthoDB" id="10013209at2759"/>
<dbReference type="Gene3D" id="4.10.400.10">
    <property type="entry name" value="Low-density Lipoprotein Receptor"/>
    <property type="match status" value="3"/>
</dbReference>
<feature type="disulfide bond" evidence="11">
    <location>
        <begin position="212"/>
        <end position="224"/>
    </location>
</feature>
<dbReference type="GO" id="GO:0043235">
    <property type="term" value="C:receptor complex"/>
    <property type="evidence" value="ECO:0007669"/>
    <property type="project" value="TreeGrafter"/>
</dbReference>
<feature type="domain" description="Ig-like" evidence="13">
    <location>
        <begin position="293"/>
        <end position="377"/>
    </location>
</feature>
<comment type="caution">
    <text evidence="14">The sequence shown here is derived from an EMBL/GenBank/DDBJ whole genome shotgun (WGS) entry which is preliminary data.</text>
</comment>
<dbReference type="Gene3D" id="2.60.40.10">
    <property type="entry name" value="Immunoglobulins"/>
    <property type="match status" value="2"/>
</dbReference>
<evidence type="ECO:0000256" key="10">
    <source>
        <dbReference type="ARBA" id="ARBA00023319"/>
    </source>
</evidence>
<dbReference type="GO" id="GO:0005886">
    <property type="term" value="C:plasma membrane"/>
    <property type="evidence" value="ECO:0007669"/>
    <property type="project" value="TreeGrafter"/>
</dbReference>
<accession>A0A6V7UZB2</accession>
<dbReference type="InterPro" id="IPR013783">
    <property type="entry name" value="Ig-like_fold"/>
</dbReference>
<keyword evidence="6 12" id="KW-0472">Membrane</keyword>
<evidence type="ECO:0000256" key="7">
    <source>
        <dbReference type="ARBA" id="ARBA00023157"/>
    </source>
</evidence>
<evidence type="ECO:0000256" key="6">
    <source>
        <dbReference type="ARBA" id="ARBA00023136"/>
    </source>
</evidence>
<dbReference type="InterPro" id="IPR036179">
    <property type="entry name" value="Ig-like_dom_sf"/>
</dbReference>
<dbReference type="CDD" id="cd00112">
    <property type="entry name" value="LDLa"/>
    <property type="match status" value="2"/>
</dbReference>
<comment type="subcellular location">
    <subcellularLocation>
        <location evidence="2">Endomembrane system</location>
    </subcellularLocation>
    <subcellularLocation>
        <location evidence="1">Membrane</location>
        <topology evidence="1">Single-pass membrane protein</topology>
    </subcellularLocation>
</comment>
<dbReference type="PANTHER" id="PTHR22722">
    <property type="entry name" value="LOW-DENSITY LIPOPROTEIN RECEPTOR-RELATED PROTEIN 2-RELATED"/>
    <property type="match status" value="1"/>
</dbReference>
<evidence type="ECO:0000256" key="8">
    <source>
        <dbReference type="ARBA" id="ARBA00023170"/>
    </source>
</evidence>
<evidence type="ECO:0000256" key="11">
    <source>
        <dbReference type="PROSITE-ProRule" id="PRU00124"/>
    </source>
</evidence>
<feature type="disulfide bond" evidence="11">
    <location>
        <begin position="219"/>
        <end position="237"/>
    </location>
</feature>
<dbReference type="InterPro" id="IPR007110">
    <property type="entry name" value="Ig-like_dom"/>
</dbReference>
<dbReference type="Proteomes" id="UP000580250">
    <property type="component" value="Unassembled WGS sequence"/>
</dbReference>
<dbReference type="SMART" id="SM00192">
    <property type="entry name" value="LDLa"/>
    <property type="match status" value="3"/>
</dbReference>
<keyword evidence="9" id="KW-0325">Glycoprotein</keyword>
<dbReference type="FunFam" id="2.60.40.10:FF:000032">
    <property type="entry name" value="palladin isoform X1"/>
    <property type="match status" value="1"/>
</dbReference>
<dbReference type="SUPFAM" id="SSF57424">
    <property type="entry name" value="LDL receptor-like module"/>
    <property type="match status" value="3"/>
</dbReference>
<feature type="disulfide bond" evidence="11">
    <location>
        <begin position="231"/>
        <end position="246"/>
    </location>
</feature>
<evidence type="ECO:0000313" key="15">
    <source>
        <dbReference type="Proteomes" id="UP000580250"/>
    </source>
</evidence>
<evidence type="ECO:0000256" key="4">
    <source>
        <dbReference type="ARBA" id="ARBA00022737"/>
    </source>
</evidence>
<dbReference type="PROSITE" id="PS01209">
    <property type="entry name" value="LDLRA_1"/>
    <property type="match status" value="2"/>
</dbReference>
<evidence type="ECO:0000259" key="13">
    <source>
        <dbReference type="PROSITE" id="PS50835"/>
    </source>
</evidence>
<dbReference type="AlphaFoldDB" id="A0A6V7UZB2"/>
<keyword evidence="3 12" id="KW-0812">Transmembrane</keyword>
<feature type="disulfide bond" evidence="11">
    <location>
        <begin position="179"/>
        <end position="197"/>
    </location>
</feature>
<dbReference type="PRINTS" id="PR00261">
    <property type="entry name" value="LDLRECEPTOR"/>
</dbReference>
<dbReference type="PROSITE" id="PS50068">
    <property type="entry name" value="LDLRA_2"/>
    <property type="match status" value="3"/>
</dbReference>